<sequence length="68" mass="7933">MKGLRYQKRIRVLPFLWMNISKSNFSITIGNRFIKFNIGRRGVWFSGSLVGTGLSFRKKVPLQKKENS</sequence>
<gene>
    <name evidence="2" type="ORF">HB762_27635</name>
    <name evidence="3" type="ORF">HB762_28115</name>
</gene>
<organism evidence="3 4">
    <name type="scientific">Vibrio campbellii</name>
    <dbReference type="NCBI Taxonomy" id="680"/>
    <lineage>
        <taxon>Bacteria</taxon>
        <taxon>Pseudomonadati</taxon>
        <taxon>Pseudomonadota</taxon>
        <taxon>Gammaproteobacteria</taxon>
        <taxon>Vibrionales</taxon>
        <taxon>Vibrionaceae</taxon>
        <taxon>Vibrio</taxon>
    </lineage>
</organism>
<dbReference type="InterPro" id="IPR025330">
    <property type="entry name" value="DUF4236"/>
</dbReference>
<name>A0ABY5INC4_9VIBR</name>
<evidence type="ECO:0000259" key="1">
    <source>
        <dbReference type="Pfam" id="PF14020"/>
    </source>
</evidence>
<reference evidence="3" key="1">
    <citation type="submission" date="2020-03" db="EMBL/GenBank/DDBJ databases">
        <title>Five strains of Vibrio campbellii isolated from Mariana Trench.</title>
        <authorList>
            <person name="Liang J."/>
            <person name="Zhang X.-H."/>
        </authorList>
    </citation>
    <scope>NUCLEOTIDE SEQUENCE</scope>
    <source>
        <strain evidence="3">LJC013</strain>
        <plasmid evidence="3">unnamed2</plasmid>
    </source>
</reference>
<dbReference type="EMBL" id="CP050473">
    <property type="protein sequence ID" value="UTZ35039.1"/>
    <property type="molecule type" value="Genomic_DNA"/>
</dbReference>
<protein>
    <submittedName>
        <fullName evidence="3">DUF4236 domain-containing protein</fullName>
    </submittedName>
</protein>
<keyword evidence="3" id="KW-0614">Plasmid</keyword>
<evidence type="ECO:0000313" key="2">
    <source>
        <dbReference type="EMBL" id="UTZ35039.1"/>
    </source>
</evidence>
<geneLocation type="plasmid" evidence="3 4">
    <name>unnamed2</name>
</geneLocation>
<evidence type="ECO:0000313" key="4">
    <source>
        <dbReference type="Proteomes" id="UP001059912"/>
    </source>
</evidence>
<dbReference type="RefSeq" id="WP_255905370.1">
    <property type="nucleotide sequence ID" value="NZ_CP050473.1"/>
</dbReference>
<dbReference type="EMBL" id="CP050473">
    <property type="protein sequence ID" value="UTZ35130.1"/>
    <property type="molecule type" value="Genomic_DNA"/>
</dbReference>
<feature type="domain" description="DUF4236" evidence="1">
    <location>
        <begin position="4"/>
        <end position="57"/>
    </location>
</feature>
<evidence type="ECO:0000313" key="3">
    <source>
        <dbReference type="EMBL" id="UTZ35130.1"/>
    </source>
</evidence>
<proteinExistence type="predicted"/>
<dbReference type="Pfam" id="PF14020">
    <property type="entry name" value="DUF4236"/>
    <property type="match status" value="1"/>
</dbReference>
<accession>A0ABY5INC4</accession>
<keyword evidence="4" id="KW-1185">Reference proteome</keyword>
<dbReference type="Proteomes" id="UP001059912">
    <property type="component" value="Plasmid unnamed2"/>
</dbReference>